<evidence type="ECO:0000256" key="1">
    <source>
        <dbReference type="ARBA" id="ARBA00023015"/>
    </source>
</evidence>
<dbReference type="InterPro" id="IPR052158">
    <property type="entry name" value="INH-QAR"/>
</dbReference>
<dbReference type="GO" id="GO:0003700">
    <property type="term" value="F:DNA-binding transcription factor activity"/>
    <property type="evidence" value="ECO:0007669"/>
    <property type="project" value="InterPro"/>
</dbReference>
<dbReference type="Proteomes" id="UP000268051">
    <property type="component" value="Unassembled WGS sequence"/>
</dbReference>
<evidence type="ECO:0000256" key="2">
    <source>
        <dbReference type="ARBA" id="ARBA00023125"/>
    </source>
</evidence>
<dbReference type="GO" id="GO:0043565">
    <property type="term" value="F:sequence-specific DNA binding"/>
    <property type="evidence" value="ECO:0007669"/>
    <property type="project" value="InterPro"/>
</dbReference>
<sequence length="320" mass="35797">MTTTTVAIVASEGFSTFHFSVPLILFGDSVSEQPRFTRFICAETPGLVWSKEGTAVQADSDFSALAHCDIVIVPFWRHVDEKPSIALLEGLSAAHKNGATLVGLCLGTFALAYAGLLDNRRAVTHWEYEKAFEQLFPKARLDVNVLYTDDDGIITSAGTAAALDCCLYVIRQRFGARAANQIARRMVTPPYREGGQAQYIEQVVPHHTGDTRINQLLAYLQDNLQQVHQIDTLADRVAMSRRTLTRHFQKATGMSIGEWITTERLRRSQTLLESSELTVEQVAERSGFQSSITFRQIFREKLGVSPVEWRKTFRGMASEH</sequence>
<dbReference type="CDD" id="cd03137">
    <property type="entry name" value="GATase1_AraC_1"/>
    <property type="match status" value="1"/>
</dbReference>
<comment type="caution">
    <text evidence="5">The sequence shown here is derived from an EMBL/GenBank/DDBJ whole genome shotgun (WGS) entry which is preliminary data.</text>
</comment>
<dbReference type="InterPro" id="IPR018060">
    <property type="entry name" value="HTH_AraC"/>
</dbReference>
<evidence type="ECO:0000313" key="6">
    <source>
        <dbReference type="Proteomes" id="UP000268051"/>
    </source>
</evidence>
<dbReference type="PANTHER" id="PTHR43130">
    <property type="entry name" value="ARAC-FAMILY TRANSCRIPTIONAL REGULATOR"/>
    <property type="match status" value="1"/>
</dbReference>
<dbReference type="Pfam" id="PF01965">
    <property type="entry name" value="DJ-1_PfpI"/>
    <property type="match status" value="1"/>
</dbReference>
<dbReference type="SUPFAM" id="SSF52317">
    <property type="entry name" value="Class I glutamine amidotransferase-like"/>
    <property type="match status" value="1"/>
</dbReference>
<dbReference type="Gene3D" id="1.10.10.60">
    <property type="entry name" value="Homeodomain-like"/>
    <property type="match status" value="1"/>
</dbReference>
<dbReference type="PROSITE" id="PS01124">
    <property type="entry name" value="HTH_ARAC_FAMILY_2"/>
    <property type="match status" value="1"/>
</dbReference>
<dbReference type="RefSeq" id="WP_123650377.1">
    <property type="nucleotide sequence ID" value="NZ_RHFN01000003.1"/>
</dbReference>
<keyword evidence="1" id="KW-0805">Transcription regulation</keyword>
<reference evidence="5 6" key="1">
    <citation type="submission" date="2018-10" db="EMBL/GenBank/DDBJ databases">
        <title>Horizontal transference of carbapenem resistance between Klebsiella pneumoniae and Kluyvera ascorbata during abdominal infection: a case report.</title>
        <authorList>
            <person name="Raro O.H.F."/>
            <person name="Lima-Morales D."/>
            <person name="Barth A.L."/>
            <person name="Paim T.G.S."/>
            <person name="Mott M.P."/>
            <person name="Riche C.V.W."/>
            <person name="Teixeira U.F."/>
            <person name="Waechter F."/>
            <person name="Dias C.A.G."/>
        </authorList>
    </citation>
    <scope>NUCLEOTIDE SEQUENCE [LARGE SCALE GENOMIC DNA]</scope>
    <source>
        <strain evidence="5 6">OT2</strain>
    </source>
</reference>
<dbReference type="PANTHER" id="PTHR43130:SF3">
    <property type="entry name" value="HTH-TYPE TRANSCRIPTIONAL REGULATOR RV1931C"/>
    <property type="match status" value="1"/>
</dbReference>
<evidence type="ECO:0000259" key="4">
    <source>
        <dbReference type="PROSITE" id="PS01124"/>
    </source>
</evidence>
<dbReference type="SUPFAM" id="SSF46689">
    <property type="entry name" value="Homeodomain-like"/>
    <property type="match status" value="2"/>
</dbReference>
<proteinExistence type="predicted"/>
<organism evidence="5 6">
    <name type="scientific">Kluyvera ascorbata</name>
    <dbReference type="NCBI Taxonomy" id="51288"/>
    <lineage>
        <taxon>Bacteria</taxon>
        <taxon>Pseudomonadati</taxon>
        <taxon>Pseudomonadota</taxon>
        <taxon>Gammaproteobacteria</taxon>
        <taxon>Enterobacterales</taxon>
        <taxon>Enterobacteriaceae</taxon>
        <taxon>Kluyvera</taxon>
    </lineage>
</organism>
<name>A0A3N2SBN1_9ENTR</name>
<dbReference type="OrthoDB" id="9803764at2"/>
<evidence type="ECO:0000313" key="5">
    <source>
        <dbReference type="EMBL" id="ROU17028.1"/>
    </source>
</evidence>
<dbReference type="InterPro" id="IPR018062">
    <property type="entry name" value="HTH_AraC-typ_CS"/>
</dbReference>
<keyword evidence="3" id="KW-0804">Transcription</keyword>
<dbReference type="InterPro" id="IPR029062">
    <property type="entry name" value="Class_I_gatase-like"/>
</dbReference>
<dbReference type="AlphaFoldDB" id="A0A3N2SBN1"/>
<evidence type="ECO:0000256" key="3">
    <source>
        <dbReference type="ARBA" id="ARBA00023163"/>
    </source>
</evidence>
<gene>
    <name evidence="5" type="ORF">EB837_03685</name>
</gene>
<feature type="domain" description="HTH araC/xylS-type" evidence="4">
    <location>
        <begin position="214"/>
        <end position="312"/>
    </location>
</feature>
<dbReference type="SMART" id="SM00342">
    <property type="entry name" value="HTH_ARAC"/>
    <property type="match status" value="1"/>
</dbReference>
<dbReference type="InterPro" id="IPR009057">
    <property type="entry name" value="Homeodomain-like_sf"/>
</dbReference>
<dbReference type="Gene3D" id="3.40.50.880">
    <property type="match status" value="1"/>
</dbReference>
<keyword evidence="2" id="KW-0238">DNA-binding</keyword>
<accession>A0A3N2SBN1</accession>
<dbReference type="PROSITE" id="PS00041">
    <property type="entry name" value="HTH_ARAC_FAMILY_1"/>
    <property type="match status" value="1"/>
</dbReference>
<protein>
    <submittedName>
        <fullName evidence="5">Helix-turn-helix domain-containing protein</fullName>
    </submittedName>
</protein>
<dbReference type="Pfam" id="PF12833">
    <property type="entry name" value="HTH_18"/>
    <property type="match status" value="1"/>
</dbReference>
<dbReference type="InterPro" id="IPR002818">
    <property type="entry name" value="DJ-1/PfpI"/>
</dbReference>
<dbReference type="EMBL" id="RHFN01000003">
    <property type="protein sequence ID" value="ROU17028.1"/>
    <property type="molecule type" value="Genomic_DNA"/>
</dbReference>